<reference evidence="2 3" key="1">
    <citation type="submission" date="2017-09" db="EMBL/GenBank/DDBJ databases">
        <title>WGS assembly of Aquilegia coerulea Goldsmith.</title>
        <authorList>
            <person name="Hodges S."/>
            <person name="Kramer E."/>
            <person name="Nordborg M."/>
            <person name="Tomkins J."/>
            <person name="Borevitz J."/>
            <person name="Derieg N."/>
            <person name="Yan J."/>
            <person name="Mihaltcheva S."/>
            <person name="Hayes R.D."/>
            <person name="Rokhsar D."/>
        </authorList>
    </citation>
    <scope>NUCLEOTIDE SEQUENCE [LARGE SCALE GENOMIC DNA]</scope>
    <source>
        <strain evidence="3">cv. Goldsmith</strain>
    </source>
</reference>
<dbReference type="AlphaFoldDB" id="A0A2G5D355"/>
<feature type="compositionally biased region" description="Basic residues" evidence="1">
    <location>
        <begin position="232"/>
        <end position="242"/>
    </location>
</feature>
<protein>
    <submittedName>
        <fullName evidence="2">Uncharacterized protein</fullName>
    </submittedName>
</protein>
<feature type="region of interest" description="Disordered" evidence="1">
    <location>
        <begin position="280"/>
        <end position="350"/>
    </location>
</feature>
<dbReference type="Proteomes" id="UP000230069">
    <property type="component" value="Unassembled WGS sequence"/>
</dbReference>
<organism evidence="2 3">
    <name type="scientific">Aquilegia coerulea</name>
    <name type="common">Rocky mountain columbine</name>
    <dbReference type="NCBI Taxonomy" id="218851"/>
    <lineage>
        <taxon>Eukaryota</taxon>
        <taxon>Viridiplantae</taxon>
        <taxon>Streptophyta</taxon>
        <taxon>Embryophyta</taxon>
        <taxon>Tracheophyta</taxon>
        <taxon>Spermatophyta</taxon>
        <taxon>Magnoliopsida</taxon>
        <taxon>Ranunculales</taxon>
        <taxon>Ranunculaceae</taxon>
        <taxon>Thalictroideae</taxon>
        <taxon>Aquilegia</taxon>
    </lineage>
</organism>
<dbReference type="EMBL" id="KZ305046">
    <property type="protein sequence ID" value="PIA37928.1"/>
    <property type="molecule type" value="Genomic_DNA"/>
</dbReference>
<feature type="compositionally biased region" description="Low complexity" evidence="1">
    <location>
        <begin position="304"/>
        <end position="313"/>
    </location>
</feature>
<evidence type="ECO:0000313" key="3">
    <source>
        <dbReference type="Proteomes" id="UP000230069"/>
    </source>
</evidence>
<dbReference type="PANTHER" id="PTHR34451">
    <property type="entry name" value="PHD FINGER FAMILY PROTEIN"/>
    <property type="match status" value="1"/>
</dbReference>
<dbReference type="EMBL" id="KZ305046">
    <property type="protein sequence ID" value="PIA37927.1"/>
    <property type="molecule type" value="Genomic_DNA"/>
</dbReference>
<accession>A0A2G5D355</accession>
<keyword evidence="3" id="KW-1185">Reference proteome</keyword>
<feature type="compositionally biased region" description="Basic and acidic residues" evidence="1">
    <location>
        <begin position="281"/>
        <end position="300"/>
    </location>
</feature>
<sequence>MMKRSQEEQQPQVSSVSKCEGCNITELCVLLHRIRYDGVFRRVCTSCVLRLHPGLFCSVCCEVFENESSIQVDKVHCLKCTSLAHIDCVLQYNPDAPCLYICPTCAIPNFTFFDIPSSSSSSSSSSTHNKKIRGNCSSNVGGRKIDLKLATVFRAASFFALVSMKNAAASANKEADLRIGESLIARGKVAQALEHYSIVSNQAKEEEEEEDENEMIGVSMTVAPPPPPQQSKNKKKKKKKKISNNNGVGVEKKGKAVLGNVRPIKKKRTMILACSSAVAKSESKKLVSVENKDGLKKEKGANGNGSISKNSSNLQSHIVQEDQGNKGLLSALSGAGHLDRPFRKKRSGTK</sequence>
<evidence type="ECO:0000313" key="2">
    <source>
        <dbReference type="EMBL" id="PIA37928.1"/>
    </source>
</evidence>
<dbReference type="PANTHER" id="PTHR34451:SF7">
    <property type="entry name" value="PHD FINGER FAMILY PROTEIN"/>
    <property type="match status" value="1"/>
</dbReference>
<dbReference type="FunCoup" id="A0A2G5D355">
    <property type="interactions" value="1064"/>
</dbReference>
<name>A0A2G5D355_AQUCA</name>
<dbReference type="STRING" id="218851.A0A2G5D355"/>
<feature type="region of interest" description="Disordered" evidence="1">
    <location>
        <begin position="219"/>
        <end position="254"/>
    </location>
</feature>
<dbReference type="EMBL" id="KZ305046">
    <property type="protein sequence ID" value="PIA37929.1"/>
    <property type="molecule type" value="Genomic_DNA"/>
</dbReference>
<proteinExistence type="predicted"/>
<gene>
    <name evidence="2" type="ORF">AQUCO_02900051v1</name>
</gene>
<dbReference type="OrthoDB" id="692041at2759"/>
<feature type="compositionally biased region" description="Low complexity" evidence="1">
    <location>
        <begin position="327"/>
        <end position="336"/>
    </location>
</feature>
<evidence type="ECO:0000256" key="1">
    <source>
        <dbReference type="SAM" id="MobiDB-lite"/>
    </source>
</evidence>